<dbReference type="GO" id="GO:0006298">
    <property type="term" value="P:mismatch repair"/>
    <property type="evidence" value="ECO:0007669"/>
    <property type="project" value="TreeGrafter"/>
</dbReference>
<dbReference type="GO" id="GO:0043137">
    <property type="term" value="P:DNA replication, removal of RNA primer"/>
    <property type="evidence" value="ECO:0007669"/>
    <property type="project" value="TreeGrafter"/>
</dbReference>
<evidence type="ECO:0000256" key="11">
    <source>
        <dbReference type="ARBA" id="ARBA00022759"/>
    </source>
</evidence>
<keyword evidence="9 14" id="KW-0540">Nuclease</keyword>
<dbReference type="OrthoDB" id="9803420at2"/>
<dbReference type="NCBIfam" id="NF000596">
    <property type="entry name" value="PRK00015.1-4"/>
    <property type="match status" value="1"/>
</dbReference>
<dbReference type="GO" id="GO:0030145">
    <property type="term" value="F:manganese ion binding"/>
    <property type="evidence" value="ECO:0007669"/>
    <property type="project" value="UniProtKB-UniRule"/>
</dbReference>
<dbReference type="PANTHER" id="PTHR10954:SF18">
    <property type="entry name" value="RIBONUCLEASE HII"/>
    <property type="match status" value="1"/>
</dbReference>
<keyword evidence="10 14" id="KW-0479">Metal-binding</keyword>
<dbReference type="HAMAP" id="MF_00052_B">
    <property type="entry name" value="RNase_HII_B"/>
    <property type="match status" value="1"/>
</dbReference>
<comment type="similarity">
    <text evidence="5 14 16">Belongs to the RNase HII family.</text>
</comment>
<evidence type="ECO:0000313" key="19">
    <source>
        <dbReference type="Proteomes" id="UP000244902"/>
    </source>
</evidence>
<evidence type="ECO:0000256" key="12">
    <source>
        <dbReference type="ARBA" id="ARBA00022801"/>
    </source>
</evidence>
<dbReference type="PANTHER" id="PTHR10954">
    <property type="entry name" value="RIBONUCLEASE H2 SUBUNIT A"/>
    <property type="match status" value="1"/>
</dbReference>
<dbReference type="GO" id="GO:0032299">
    <property type="term" value="C:ribonuclease H2 complex"/>
    <property type="evidence" value="ECO:0007669"/>
    <property type="project" value="TreeGrafter"/>
</dbReference>
<protein>
    <recommendedName>
        <fullName evidence="7 14">Ribonuclease HII</fullName>
        <shortName evidence="14">RNase HII</shortName>
        <ecNumber evidence="6 14">3.1.26.4</ecNumber>
    </recommendedName>
</protein>
<evidence type="ECO:0000256" key="7">
    <source>
        <dbReference type="ARBA" id="ARBA00019179"/>
    </source>
</evidence>
<comment type="function">
    <text evidence="3 14 16">Endonuclease that specifically degrades the RNA of RNA-DNA hybrids.</text>
</comment>
<reference evidence="18 19" key="1">
    <citation type="submission" date="2017-06" db="EMBL/GenBank/DDBJ databases">
        <title>Azoarcus sp. TSNA42 complete genome sequence.</title>
        <authorList>
            <person name="Woo J.-H."/>
            <person name="Kim H.-S."/>
        </authorList>
    </citation>
    <scope>NUCLEOTIDE SEQUENCE [LARGE SCALE GENOMIC DNA]</scope>
    <source>
        <strain evidence="18 19">TSNA42</strain>
    </source>
</reference>
<dbReference type="GO" id="GO:0003723">
    <property type="term" value="F:RNA binding"/>
    <property type="evidence" value="ECO:0007669"/>
    <property type="project" value="UniProtKB-UniRule"/>
</dbReference>
<name>A0A2U8H4R6_9RHOO</name>
<dbReference type="InterPro" id="IPR024567">
    <property type="entry name" value="RNase_HII/HIII_dom"/>
</dbReference>
<dbReference type="InterPro" id="IPR012337">
    <property type="entry name" value="RNaseH-like_sf"/>
</dbReference>
<dbReference type="GO" id="GO:0005737">
    <property type="term" value="C:cytoplasm"/>
    <property type="evidence" value="ECO:0007669"/>
    <property type="project" value="UniProtKB-SubCell"/>
</dbReference>
<feature type="binding site" evidence="14 15">
    <location>
        <position position="15"/>
    </location>
    <ligand>
        <name>a divalent metal cation</name>
        <dbReference type="ChEBI" id="CHEBI:60240"/>
    </ligand>
</feature>
<sequence>MSEPCRIALICGVDEAGRGPLCGAVVAAAVILDPARPIEGLADSKKLSKRARERLAPLIRERALAWAVAEASVEEIDRLNILHATMLAMKRAVEALAVRPDEALIDGNRCPALDIPVRAIVKGDSLEPAISAASILAKTVRDEQMRALDLAFPHYGLAGHKGYPTAAHLAAIRKHGVQDFYRRSFGPVRAILENPPLWTEDEAT</sequence>
<gene>
    <name evidence="14" type="primary">rnhB</name>
    <name evidence="18" type="ORF">CEW87_17425</name>
</gene>
<evidence type="ECO:0000256" key="15">
    <source>
        <dbReference type="PROSITE-ProRule" id="PRU01319"/>
    </source>
</evidence>
<comment type="subcellular location">
    <subcellularLocation>
        <location evidence="4 14">Cytoplasm</location>
    </subcellularLocation>
</comment>
<evidence type="ECO:0000313" key="18">
    <source>
        <dbReference type="EMBL" id="AWI80987.1"/>
    </source>
</evidence>
<keyword evidence="13 14" id="KW-0464">Manganese</keyword>
<feature type="binding site" evidence="14 15">
    <location>
        <position position="14"/>
    </location>
    <ligand>
        <name>a divalent metal cation</name>
        <dbReference type="ChEBI" id="CHEBI:60240"/>
    </ligand>
</feature>
<dbReference type="Pfam" id="PF01351">
    <property type="entry name" value="RNase_HII"/>
    <property type="match status" value="1"/>
</dbReference>
<evidence type="ECO:0000256" key="4">
    <source>
        <dbReference type="ARBA" id="ARBA00004496"/>
    </source>
</evidence>
<evidence type="ECO:0000256" key="13">
    <source>
        <dbReference type="ARBA" id="ARBA00023211"/>
    </source>
</evidence>
<evidence type="ECO:0000256" key="16">
    <source>
        <dbReference type="RuleBase" id="RU003515"/>
    </source>
</evidence>
<dbReference type="SUPFAM" id="SSF53098">
    <property type="entry name" value="Ribonuclease H-like"/>
    <property type="match status" value="1"/>
</dbReference>
<dbReference type="CDD" id="cd07182">
    <property type="entry name" value="RNase_HII_bacteria_HII_like"/>
    <property type="match status" value="1"/>
</dbReference>
<dbReference type="InterPro" id="IPR001352">
    <property type="entry name" value="RNase_HII/HIII"/>
</dbReference>
<dbReference type="InterPro" id="IPR036397">
    <property type="entry name" value="RNaseH_sf"/>
</dbReference>
<evidence type="ECO:0000256" key="2">
    <source>
        <dbReference type="ARBA" id="ARBA00001946"/>
    </source>
</evidence>
<feature type="binding site" evidence="14 15">
    <location>
        <position position="106"/>
    </location>
    <ligand>
        <name>a divalent metal cation</name>
        <dbReference type="ChEBI" id="CHEBI:60240"/>
    </ligand>
</feature>
<keyword evidence="8 14" id="KW-0963">Cytoplasm</keyword>
<accession>A0A2U8H4R6</accession>
<dbReference type="Gene3D" id="3.30.420.10">
    <property type="entry name" value="Ribonuclease H-like superfamily/Ribonuclease H"/>
    <property type="match status" value="1"/>
</dbReference>
<comment type="cofactor">
    <cofactor evidence="2">
        <name>Mg(2+)</name>
        <dbReference type="ChEBI" id="CHEBI:18420"/>
    </cofactor>
</comment>
<dbReference type="GO" id="GO:0004523">
    <property type="term" value="F:RNA-DNA hybrid ribonuclease activity"/>
    <property type="evidence" value="ECO:0007669"/>
    <property type="project" value="UniProtKB-UniRule"/>
</dbReference>
<dbReference type="InterPro" id="IPR022898">
    <property type="entry name" value="RNase_HII"/>
</dbReference>
<proteinExistence type="inferred from homology"/>
<dbReference type="FunFam" id="3.30.420.10:FF:000006">
    <property type="entry name" value="Ribonuclease HII"/>
    <property type="match status" value="1"/>
</dbReference>
<keyword evidence="12 14" id="KW-0378">Hydrolase</keyword>
<dbReference type="PROSITE" id="PS51975">
    <property type="entry name" value="RNASE_H_2"/>
    <property type="match status" value="1"/>
</dbReference>
<dbReference type="Proteomes" id="UP000244902">
    <property type="component" value="Chromosome"/>
</dbReference>
<feature type="domain" description="RNase H type-2" evidence="17">
    <location>
        <begin position="8"/>
        <end position="197"/>
    </location>
</feature>
<evidence type="ECO:0000259" key="17">
    <source>
        <dbReference type="PROSITE" id="PS51975"/>
    </source>
</evidence>
<evidence type="ECO:0000256" key="14">
    <source>
        <dbReference type="HAMAP-Rule" id="MF_00052"/>
    </source>
</evidence>
<keyword evidence="11 14" id="KW-0255">Endonuclease</keyword>
<dbReference type="EMBL" id="CP022188">
    <property type="protein sequence ID" value="AWI80987.1"/>
    <property type="molecule type" value="Genomic_DNA"/>
</dbReference>
<evidence type="ECO:0000256" key="10">
    <source>
        <dbReference type="ARBA" id="ARBA00022723"/>
    </source>
</evidence>
<evidence type="ECO:0000256" key="9">
    <source>
        <dbReference type="ARBA" id="ARBA00022722"/>
    </source>
</evidence>
<evidence type="ECO:0000256" key="6">
    <source>
        <dbReference type="ARBA" id="ARBA00012180"/>
    </source>
</evidence>
<comment type="catalytic activity">
    <reaction evidence="1 14 15 16">
        <text>Endonucleolytic cleavage to 5'-phosphomonoester.</text>
        <dbReference type="EC" id="3.1.26.4"/>
    </reaction>
</comment>
<comment type="cofactor">
    <cofactor evidence="14 15">
        <name>Mn(2+)</name>
        <dbReference type="ChEBI" id="CHEBI:29035"/>
    </cofactor>
    <cofactor evidence="14 15">
        <name>Mg(2+)</name>
        <dbReference type="ChEBI" id="CHEBI:18420"/>
    </cofactor>
    <text evidence="14 15">Manganese or magnesium. Binds 1 divalent metal ion per monomer in the absence of substrate. May bind a second metal ion after substrate binding.</text>
</comment>
<dbReference type="AlphaFoldDB" id="A0A2U8H4R6"/>
<dbReference type="NCBIfam" id="NF000595">
    <property type="entry name" value="PRK00015.1-3"/>
    <property type="match status" value="1"/>
</dbReference>
<dbReference type="RefSeq" id="WP_108975039.1">
    <property type="nucleotide sequence ID" value="NZ_CP022188.1"/>
</dbReference>
<evidence type="ECO:0000256" key="5">
    <source>
        <dbReference type="ARBA" id="ARBA00007383"/>
    </source>
</evidence>
<evidence type="ECO:0000256" key="8">
    <source>
        <dbReference type="ARBA" id="ARBA00022490"/>
    </source>
</evidence>
<evidence type="ECO:0000256" key="1">
    <source>
        <dbReference type="ARBA" id="ARBA00000077"/>
    </source>
</evidence>
<evidence type="ECO:0000256" key="3">
    <source>
        <dbReference type="ARBA" id="ARBA00004065"/>
    </source>
</evidence>
<dbReference type="EC" id="3.1.26.4" evidence="6 14"/>
<organism evidence="18 19">
    <name type="scientific">Parazoarcus communis</name>
    <dbReference type="NCBI Taxonomy" id="41977"/>
    <lineage>
        <taxon>Bacteria</taxon>
        <taxon>Pseudomonadati</taxon>
        <taxon>Pseudomonadota</taxon>
        <taxon>Betaproteobacteria</taxon>
        <taxon>Rhodocyclales</taxon>
        <taxon>Zoogloeaceae</taxon>
        <taxon>Parazoarcus</taxon>
    </lineage>
</organism>